<feature type="compositionally biased region" description="Basic and acidic residues" evidence="3">
    <location>
        <begin position="208"/>
        <end position="243"/>
    </location>
</feature>
<dbReference type="Gene3D" id="1.20.58.1980">
    <property type="match status" value="1"/>
</dbReference>
<feature type="domain" description="Kinesin motor" evidence="4">
    <location>
        <begin position="1"/>
        <end position="28"/>
    </location>
</feature>
<evidence type="ECO:0000256" key="3">
    <source>
        <dbReference type="SAM" id="MobiDB-lite"/>
    </source>
</evidence>
<dbReference type="AlphaFoldDB" id="X6NCY3"/>
<feature type="region of interest" description="Disordered" evidence="3">
    <location>
        <begin position="76"/>
        <end position="105"/>
    </location>
</feature>
<evidence type="ECO:0000313" key="6">
    <source>
        <dbReference type="Proteomes" id="UP000023152"/>
    </source>
</evidence>
<comment type="caution">
    <text evidence="5">The sequence shown here is derived from an EMBL/GenBank/DDBJ whole genome shotgun (WGS) entry which is preliminary data.</text>
</comment>
<keyword evidence="6" id="KW-1185">Reference proteome</keyword>
<evidence type="ECO:0000256" key="2">
    <source>
        <dbReference type="SAM" id="Coils"/>
    </source>
</evidence>
<feature type="compositionally biased region" description="Basic and acidic residues" evidence="3">
    <location>
        <begin position="76"/>
        <end position="92"/>
    </location>
</feature>
<dbReference type="PROSITE" id="PS50067">
    <property type="entry name" value="KINESIN_MOTOR_2"/>
    <property type="match status" value="1"/>
</dbReference>
<evidence type="ECO:0000313" key="5">
    <source>
        <dbReference type="EMBL" id="ETO24185.1"/>
    </source>
</evidence>
<evidence type="ECO:0000256" key="1">
    <source>
        <dbReference type="PROSITE-ProRule" id="PRU00283"/>
    </source>
</evidence>
<dbReference type="GO" id="GO:0003777">
    <property type="term" value="F:microtubule motor activity"/>
    <property type="evidence" value="ECO:0007669"/>
    <property type="project" value="InterPro"/>
</dbReference>
<dbReference type="EMBL" id="ASPP01009381">
    <property type="protein sequence ID" value="ETO24185.1"/>
    <property type="molecule type" value="Genomic_DNA"/>
</dbReference>
<gene>
    <name evidence="5" type="ORF">RFI_12976</name>
</gene>
<dbReference type="InterPro" id="IPR001752">
    <property type="entry name" value="Kinesin_motor_dom"/>
</dbReference>
<protein>
    <submittedName>
        <fullName evidence="5">Kinesin motor protein</fullName>
    </submittedName>
</protein>
<sequence>MFCNISCESVDVKESLNTLQFATRVRSIELGEAKKHHSDANNGNILCSATNQTQLDTMKTQCKQFKREVESKNTEIMELKGIDRSPKKKENNDMATSNNNSHSANNLANAANLSEQKKLSQVTKENQALEKKLNNTNTLVNKLKLENQELKSKLIQNKIVSANSQRPRTIRKSPTNAVTDKSIHHTQRKNPNDSKQTKTKLGQTKTFLENEIKEKEKSKDSEDITEEHVHSDTESTKDEHNDSFDNINQIKNIEGNTKRVTFCDQPKILFPTTDDSFVQFWVSLSLFFNIGSLAFLKLSPSVVRVYSFAQAKKNGTKKKVISSK</sequence>
<keyword evidence="2" id="KW-0175">Coiled coil</keyword>
<comment type="caution">
    <text evidence="1">Lacks conserved residue(s) required for the propagation of feature annotation.</text>
</comment>
<dbReference type="GO" id="GO:0007018">
    <property type="term" value="P:microtubule-based movement"/>
    <property type="evidence" value="ECO:0007669"/>
    <property type="project" value="InterPro"/>
</dbReference>
<dbReference type="Proteomes" id="UP000023152">
    <property type="component" value="Unassembled WGS sequence"/>
</dbReference>
<feature type="region of interest" description="Disordered" evidence="3">
    <location>
        <begin position="159"/>
        <end position="243"/>
    </location>
</feature>
<dbReference type="GO" id="GO:0008017">
    <property type="term" value="F:microtubule binding"/>
    <property type="evidence" value="ECO:0007669"/>
    <property type="project" value="InterPro"/>
</dbReference>
<organism evidence="5 6">
    <name type="scientific">Reticulomyxa filosa</name>
    <dbReference type="NCBI Taxonomy" id="46433"/>
    <lineage>
        <taxon>Eukaryota</taxon>
        <taxon>Sar</taxon>
        <taxon>Rhizaria</taxon>
        <taxon>Retaria</taxon>
        <taxon>Foraminifera</taxon>
        <taxon>Monothalamids</taxon>
        <taxon>Reticulomyxidae</taxon>
        <taxon>Reticulomyxa</taxon>
    </lineage>
</organism>
<evidence type="ECO:0000259" key="4">
    <source>
        <dbReference type="PROSITE" id="PS50067"/>
    </source>
</evidence>
<name>X6NCY3_RETFI</name>
<proteinExistence type="inferred from homology"/>
<comment type="similarity">
    <text evidence="1">Belongs to the TRAFAC class myosin-kinesin ATPase superfamily. Kinesin family.</text>
</comment>
<feature type="compositionally biased region" description="Polar residues" evidence="3">
    <location>
        <begin position="159"/>
        <end position="179"/>
    </location>
</feature>
<accession>X6NCY3</accession>
<dbReference type="GO" id="GO:0005524">
    <property type="term" value="F:ATP binding"/>
    <property type="evidence" value="ECO:0007669"/>
    <property type="project" value="InterPro"/>
</dbReference>
<feature type="coiled-coil region" evidence="2">
    <location>
        <begin position="112"/>
        <end position="153"/>
    </location>
</feature>
<reference evidence="5 6" key="1">
    <citation type="journal article" date="2013" name="Curr. Biol.">
        <title>The Genome of the Foraminiferan Reticulomyxa filosa.</title>
        <authorList>
            <person name="Glockner G."/>
            <person name="Hulsmann N."/>
            <person name="Schleicher M."/>
            <person name="Noegel A.A."/>
            <person name="Eichinger L."/>
            <person name="Gallinger C."/>
            <person name="Pawlowski J."/>
            <person name="Sierra R."/>
            <person name="Euteneuer U."/>
            <person name="Pillet L."/>
            <person name="Moustafa A."/>
            <person name="Platzer M."/>
            <person name="Groth M."/>
            <person name="Szafranski K."/>
            <person name="Schliwa M."/>
        </authorList>
    </citation>
    <scope>NUCLEOTIDE SEQUENCE [LARGE SCALE GENOMIC DNA]</scope>
</reference>